<dbReference type="GO" id="GO:0007165">
    <property type="term" value="P:signal transduction"/>
    <property type="evidence" value="ECO:0007669"/>
    <property type="project" value="InterPro"/>
</dbReference>
<keyword evidence="1" id="KW-1133">Transmembrane helix</keyword>
<evidence type="ECO:0000259" key="2">
    <source>
        <dbReference type="PROSITE" id="PS50112"/>
    </source>
</evidence>
<dbReference type="SUPFAM" id="SSF55785">
    <property type="entry name" value="PYP-like sensor domain (PAS domain)"/>
    <property type="match status" value="1"/>
</dbReference>
<evidence type="ECO:0000259" key="3">
    <source>
        <dbReference type="PROSITE" id="PS50885"/>
    </source>
</evidence>
<dbReference type="Gene3D" id="6.10.340.10">
    <property type="match status" value="1"/>
</dbReference>
<keyword evidence="1" id="KW-0472">Membrane</keyword>
<feature type="transmembrane region" description="Helical" evidence="1">
    <location>
        <begin position="20"/>
        <end position="41"/>
    </location>
</feature>
<dbReference type="SUPFAM" id="SSF158472">
    <property type="entry name" value="HAMP domain-like"/>
    <property type="match status" value="1"/>
</dbReference>
<organism evidence="4">
    <name type="scientific">candidate division WOR-3 bacterium</name>
    <dbReference type="NCBI Taxonomy" id="2052148"/>
    <lineage>
        <taxon>Bacteria</taxon>
        <taxon>Bacteria division WOR-3</taxon>
    </lineage>
</organism>
<accession>A0A7C4CB84</accession>
<evidence type="ECO:0000256" key="1">
    <source>
        <dbReference type="SAM" id="Phobius"/>
    </source>
</evidence>
<name>A0A7C4CB84_UNCW3</name>
<dbReference type="Gene3D" id="3.30.450.20">
    <property type="entry name" value="PAS domain"/>
    <property type="match status" value="1"/>
</dbReference>
<feature type="transmembrane region" description="Helical" evidence="1">
    <location>
        <begin position="242"/>
        <end position="260"/>
    </location>
</feature>
<feature type="domain" description="PAS" evidence="2">
    <location>
        <begin position="323"/>
        <end position="373"/>
    </location>
</feature>
<dbReference type="SMART" id="SM00091">
    <property type="entry name" value="PAS"/>
    <property type="match status" value="1"/>
</dbReference>
<dbReference type="InterPro" id="IPR035965">
    <property type="entry name" value="PAS-like_dom_sf"/>
</dbReference>
<keyword evidence="1" id="KW-0812">Transmembrane</keyword>
<sequence length="444" mass="48615">MSLTRLRRPRNGSARIQTRIALGMIASALLVVPLVLVAMFYTGRMAQTASQMAESDVELLRIGHAVTFHFLEARRAERNYLIYDDTAYLTAVRASLQSCLIAARRSRTLDTLLSARADSLVAQLDAYRGLLDSLRRIPALRPDPARLRELEALRARHRLALRQAADDSSGRDSLLALAAGLAQQLETAEIVGYAGLALSERIRSTGDAITSLASRITARANQRLAEHEARVRRLSAWSQRNIITVLIIMVGLVVWLVIRLPRTIVLPVKRIANALARAETGDLDVRITPRDKDELGQLAVQLNRVFARLREIDERKTGYIQQLERRFRALANDIGEGVLVFNREASLTYANAASVPLLGMSVAEALGRKVAELPGLAPLREQLENVLAGAASRQECDIFPGLSADAVCLETLRDETGTVTGALAVILNPRSPETAQTESAEATA</sequence>
<comment type="caution">
    <text evidence="4">The sequence shown here is derived from an EMBL/GenBank/DDBJ whole genome shotgun (WGS) entry which is preliminary data.</text>
</comment>
<dbReference type="EMBL" id="DSUT01000084">
    <property type="protein sequence ID" value="HGK28123.1"/>
    <property type="molecule type" value="Genomic_DNA"/>
</dbReference>
<dbReference type="Pfam" id="PF00672">
    <property type="entry name" value="HAMP"/>
    <property type="match status" value="1"/>
</dbReference>
<dbReference type="SMART" id="SM00304">
    <property type="entry name" value="HAMP"/>
    <property type="match status" value="1"/>
</dbReference>
<gene>
    <name evidence="4" type="ORF">ENS41_04135</name>
</gene>
<feature type="domain" description="HAMP" evidence="3">
    <location>
        <begin position="262"/>
        <end position="314"/>
    </location>
</feature>
<dbReference type="InterPro" id="IPR013656">
    <property type="entry name" value="PAS_4"/>
</dbReference>
<dbReference type="CDD" id="cd00130">
    <property type="entry name" value="PAS"/>
    <property type="match status" value="1"/>
</dbReference>
<evidence type="ECO:0000313" key="4">
    <source>
        <dbReference type="EMBL" id="HGK28123.1"/>
    </source>
</evidence>
<dbReference type="PANTHER" id="PTHR32089">
    <property type="entry name" value="METHYL-ACCEPTING CHEMOTAXIS PROTEIN MCPB"/>
    <property type="match status" value="1"/>
</dbReference>
<dbReference type="PROSITE" id="PS50112">
    <property type="entry name" value="PAS"/>
    <property type="match status" value="1"/>
</dbReference>
<dbReference type="PANTHER" id="PTHR32089:SF112">
    <property type="entry name" value="LYSOZYME-LIKE PROTEIN-RELATED"/>
    <property type="match status" value="1"/>
</dbReference>
<dbReference type="AlphaFoldDB" id="A0A7C4CB84"/>
<dbReference type="PROSITE" id="PS50885">
    <property type="entry name" value="HAMP"/>
    <property type="match status" value="1"/>
</dbReference>
<dbReference type="InterPro" id="IPR003660">
    <property type="entry name" value="HAMP_dom"/>
</dbReference>
<dbReference type="CDD" id="cd06225">
    <property type="entry name" value="HAMP"/>
    <property type="match status" value="1"/>
</dbReference>
<proteinExistence type="predicted"/>
<dbReference type="GO" id="GO:0016020">
    <property type="term" value="C:membrane"/>
    <property type="evidence" value="ECO:0007669"/>
    <property type="project" value="InterPro"/>
</dbReference>
<dbReference type="InterPro" id="IPR000014">
    <property type="entry name" value="PAS"/>
</dbReference>
<protein>
    <submittedName>
        <fullName evidence="4">HAMP domain-containing protein</fullName>
    </submittedName>
</protein>
<dbReference type="Pfam" id="PF08448">
    <property type="entry name" value="PAS_4"/>
    <property type="match status" value="1"/>
</dbReference>
<reference evidence="4" key="1">
    <citation type="journal article" date="2020" name="mSystems">
        <title>Genome- and Community-Level Interaction Insights into Carbon Utilization and Element Cycling Functions of Hydrothermarchaeota in Hydrothermal Sediment.</title>
        <authorList>
            <person name="Zhou Z."/>
            <person name="Liu Y."/>
            <person name="Xu W."/>
            <person name="Pan J."/>
            <person name="Luo Z.H."/>
            <person name="Li M."/>
        </authorList>
    </citation>
    <scope>NUCLEOTIDE SEQUENCE [LARGE SCALE GENOMIC DNA]</scope>
    <source>
        <strain evidence="4">SpSt-488</strain>
    </source>
</reference>